<dbReference type="PATRIC" id="fig|1299321.3.peg.248"/>
<sequence>MEGLLIGQAREGRTVYRASAEGEQALISRADVLATVELRTGARFGRGDSLEKTLARFTARVMPYAGRVEPAAAEAILDQAAAQIADLVRTQDRKEGTK</sequence>
<gene>
    <name evidence="1" type="ORF">I540_0263</name>
</gene>
<protein>
    <submittedName>
        <fullName evidence="1">Uncharacterized protein</fullName>
    </submittedName>
</protein>
<dbReference type="AlphaFoldDB" id="X8E3D4"/>
<evidence type="ECO:0000313" key="2">
    <source>
        <dbReference type="Proteomes" id="UP000023351"/>
    </source>
</evidence>
<dbReference type="EMBL" id="JAOJ01000001">
    <property type="protein sequence ID" value="EUA74330.1"/>
    <property type="molecule type" value="Genomic_DNA"/>
</dbReference>
<proteinExistence type="predicted"/>
<accession>X8E3D4</accession>
<evidence type="ECO:0000313" key="1">
    <source>
        <dbReference type="EMBL" id="EUA74330.1"/>
    </source>
</evidence>
<comment type="caution">
    <text evidence="1">The sequence shown here is derived from an EMBL/GenBank/DDBJ whole genome shotgun (WGS) entry which is preliminary data.</text>
</comment>
<reference evidence="1 2" key="1">
    <citation type="submission" date="2013-12" db="EMBL/GenBank/DDBJ databases">
        <authorList>
            <person name="Zelazny A."/>
            <person name="Olivier K."/>
            <person name="Holland S."/>
            <person name="Lenaerts A."/>
            <person name="Ordway D."/>
            <person name="DeGroote M.A."/>
            <person name="Parker T."/>
            <person name="Sizemore C."/>
            <person name="Tallon L.J."/>
            <person name="Sadzewicz L.K."/>
            <person name="Sengamalay N."/>
            <person name="Fraser C.M."/>
            <person name="Hine E."/>
            <person name="Shefchek K.A."/>
            <person name="Das S.P."/>
            <person name="Tettelin H."/>
        </authorList>
    </citation>
    <scope>NUCLEOTIDE SEQUENCE [LARGE SCALE GENOMIC DNA]</scope>
    <source>
        <strain evidence="1 2">1513</strain>
    </source>
</reference>
<dbReference type="Proteomes" id="UP000023351">
    <property type="component" value="Unassembled WGS sequence"/>
</dbReference>
<name>X8E3D4_9MYCO</name>
<organism evidence="1 2">
    <name type="scientific">Mycobacteroides abscessus subsp. bolletii 1513</name>
    <dbReference type="NCBI Taxonomy" id="1299321"/>
    <lineage>
        <taxon>Bacteria</taxon>
        <taxon>Bacillati</taxon>
        <taxon>Actinomycetota</taxon>
        <taxon>Actinomycetes</taxon>
        <taxon>Mycobacteriales</taxon>
        <taxon>Mycobacteriaceae</taxon>
        <taxon>Mycobacteroides</taxon>
        <taxon>Mycobacteroides abscessus</taxon>
    </lineage>
</organism>